<gene>
    <name evidence="3" type="ordered locus">bpr_I0327</name>
</gene>
<evidence type="ECO:0000313" key="4">
    <source>
        <dbReference type="Proteomes" id="UP000001299"/>
    </source>
</evidence>
<dbReference type="SUPFAM" id="SSF55073">
    <property type="entry name" value="Nucleotide cyclase"/>
    <property type="match status" value="1"/>
</dbReference>
<keyword evidence="4" id="KW-1185">Reference proteome</keyword>
<dbReference type="InterPro" id="IPR000160">
    <property type="entry name" value="GGDEF_dom"/>
</dbReference>
<keyword evidence="1" id="KW-0812">Transmembrane</keyword>
<dbReference type="InterPro" id="IPR029787">
    <property type="entry name" value="Nucleotide_cyclase"/>
</dbReference>
<dbReference type="HOGENOM" id="CLU_579619_0_0_9"/>
<dbReference type="Gene3D" id="3.30.450.20">
    <property type="entry name" value="PAS domain"/>
    <property type="match status" value="1"/>
</dbReference>
<feature type="transmembrane region" description="Helical" evidence="1">
    <location>
        <begin position="288"/>
        <end position="308"/>
    </location>
</feature>
<accession>E0RYJ4</accession>
<dbReference type="GO" id="GO:0052621">
    <property type="term" value="F:diguanylate cyclase activity"/>
    <property type="evidence" value="ECO:0007669"/>
    <property type="project" value="TreeGrafter"/>
</dbReference>
<dbReference type="InterPro" id="IPR050469">
    <property type="entry name" value="Diguanylate_Cyclase"/>
</dbReference>
<evidence type="ECO:0000313" key="3">
    <source>
        <dbReference type="EMBL" id="ADL33075.1"/>
    </source>
</evidence>
<dbReference type="PROSITE" id="PS50887">
    <property type="entry name" value="GGDEF"/>
    <property type="match status" value="1"/>
</dbReference>
<dbReference type="KEGG" id="bpb:bpr_I0327"/>
<dbReference type="Proteomes" id="UP000001299">
    <property type="component" value="Chromosome 1"/>
</dbReference>
<dbReference type="CDD" id="cd01949">
    <property type="entry name" value="GGDEF"/>
    <property type="match status" value="1"/>
</dbReference>
<reference evidence="3 4" key="1">
    <citation type="journal article" date="2010" name="PLoS ONE">
        <title>The glycobiome of the rumen bacterium Butyrivibrio proteoclasticus B316(T) highlights adaptation to a polysaccharide-rich environment.</title>
        <authorList>
            <person name="Kelly W.J."/>
            <person name="Leahy S.C."/>
            <person name="Altermann E."/>
            <person name="Yeoman C.J."/>
            <person name="Dunne J.C."/>
            <person name="Kong Z."/>
            <person name="Pacheco D.M."/>
            <person name="Li D."/>
            <person name="Noel S.J."/>
            <person name="Moon C.D."/>
            <person name="Cookson A.L."/>
            <person name="Attwood G.T."/>
        </authorList>
    </citation>
    <scope>NUCLEOTIDE SEQUENCE [LARGE SCALE GENOMIC DNA]</scope>
    <source>
        <strain evidence="4">ATCC 51982 / DSM 14932 / B316</strain>
    </source>
</reference>
<organism evidence="3 4">
    <name type="scientific">Butyrivibrio proteoclasticus (strain ATCC 51982 / DSM 14932 / B316)</name>
    <name type="common">Clostridium proteoclasticum</name>
    <dbReference type="NCBI Taxonomy" id="515622"/>
    <lineage>
        <taxon>Bacteria</taxon>
        <taxon>Bacillati</taxon>
        <taxon>Bacillota</taxon>
        <taxon>Clostridia</taxon>
        <taxon>Lachnospirales</taxon>
        <taxon>Lachnospiraceae</taxon>
        <taxon>Butyrivibrio</taxon>
    </lineage>
</organism>
<dbReference type="PANTHER" id="PTHR45138:SF9">
    <property type="entry name" value="DIGUANYLATE CYCLASE DGCM-RELATED"/>
    <property type="match status" value="1"/>
</dbReference>
<dbReference type="AlphaFoldDB" id="E0RYJ4"/>
<dbReference type="NCBIfam" id="TIGR00254">
    <property type="entry name" value="GGDEF"/>
    <property type="match status" value="1"/>
</dbReference>
<sequence length="471" mass="53211">MWNKAQERFRTRSLIATIVLIIAAIIGSLFYVIYIRGYTRQRSYLELKKATEETIDSIEGEFRTSRNMLRLTGRIISNSNDSLHSLRTNSYLTTGQVTSTISDIAILTPENKVIRITGSDFDATGILDFDSINDKGEHISSLFPDLDEPEINDIRIFVPIRRRGETIAFIYGTVTPTDILSAWVPNIYDGNAKVSVVERDSGKFIIDDEGRLLETIEDADIQISSISTDASFTDSIREGKRGYAIGKDISTGKNRYYCFLPMNIAKWELIVSVPEKDVYGAVRPIRTYLYVFLFFAGVGLVIYFLYIIHITTGSLVGIERRANMDALTGLQNRNRYEYFCSHLQQGTDGLACIYFDVNGLHELNNTQGHLAGDNMLKTIAKLIVEEFGDSNTYRIGGDEFVAFRYERDENLVRGDLAKVTAAIEENGYHVACGLAMATPDKKLLTVIKTAEEEMYENKRKYYESIGKEMRG</sequence>
<protein>
    <submittedName>
        <fullName evidence="3">GGDEF domain-containing protein</fullName>
    </submittedName>
</protein>
<dbReference type="eggNOG" id="COG2199">
    <property type="taxonomic scope" value="Bacteria"/>
</dbReference>
<dbReference type="PANTHER" id="PTHR45138">
    <property type="entry name" value="REGULATORY COMPONENTS OF SENSORY TRANSDUCTION SYSTEM"/>
    <property type="match status" value="1"/>
</dbReference>
<dbReference type="InterPro" id="IPR043128">
    <property type="entry name" value="Rev_trsase/Diguanyl_cyclase"/>
</dbReference>
<dbReference type="EMBL" id="CP001810">
    <property type="protein sequence ID" value="ADL33075.1"/>
    <property type="molecule type" value="Genomic_DNA"/>
</dbReference>
<evidence type="ECO:0000256" key="1">
    <source>
        <dbReference type="SAM" id="Phobius"/>
    </source>
</evidence>
<evidence type="ECO:0000259" key="2">
    <source>
        <dbReference type="PROSITE" id="PS50887"/>
    </source>
</evidence>
<dbReference type="RefSeq" id="WP_013279732.1">
    <property type="nucleotide sequence ID" value="NC_014387.1"/>
</dbReference>
<dbReference type="Pfam" id="PF00990">
    <property type="entry name" value="GGDEF"/>
    <property type="match status" value="1"/>
</dbReference>
<dbReference type="SMART" id="SM00267">
    <property type="entry name" value="GGDEF"/>
    <property type="match status" value="1"/>
</dbReference>
<name>E0RYJ4_BUTPB</name>
<proteinExistence type="predicted"/>
<dbReference type="STRING" id="515622.bpr_I0327"/>
<feature type="domain" description="GGDEF" evidence="2">
    <location>
        <begin position="348"/>
        <end position="471"/>
    </location>
</feature>
<feature type="transmembrane region" description="Helical" evidence="1">
    <location>
        <begin position="12"/>
        <end position="34"/>
    </location>
</feature>
<keyword evidence="1" id="KW-1133">Transmembrane helix</keyword>
<keyword evidence="1" id="KW-0472">Membrane</keyword>
<dbReference type="Gene3D" id="3.30.70.270">
    <property type="match status" value="1"/>
</dbReference>